<dbReference type="AlphaFoldDB" id="J1ZST5"/>
<dbReference type="EMBL" id="CP072931">
    <property type="protein sequence ID" value="QTZ91604.1"/>
    <property type="molecule type" value="Genomic_DNA"/>
</dbReference>
<proteinExistence type="predicted"/>
<dbReference type="eggNOG" id="ENOG5031R5H">
    <property type="taxonomic scope" value="Bacteria"/>
</dbReference>
<feature type="region of interest" description="Disordered" evidence="1">
    <location>
        <begin position="121"/>
        <end position="145"/>
    </location>
</feature>
<dbReference type="Proteomes" id="UP000009036">
    <property type="component" value="Chromosome"/>
</dbReference>
<keyword evidence="4" id="KW-1185">Reference proteome</keyword>
<accession>J1ZST5</accession>
<evidence type="ECO:0000313" key="3">
    <source>
        <dbReference type="EMBL" id="QTZ91604.1"/>
    </source>
</evidence>
<gene>
    <name evidence="3" type="ORF">SU9_008995</name>
    <name evidence="2" type="ORF">SU9_22505</name>
</gene>
<organism evidence="2">
    <name type="scientific">Streptomyces auratus AGR0001</name>
    <dbReference type="NCBI Taxonomy" id="1160718"/>
    <lineage>
        <taxon>Bacteria</taxon>
        <taxon>Bacillati</taxon>
        <taxon>Actinomycetota</taxon>
        <taxon>Actinomycetes</taxon>
        <taxon>Kitasatosporales</taxon>
        <taxon>Streptomycetaceae</taxon>
        <taxon>Streptomyces</taxon>
    </lineage>
</organism>
<evidence type="ECO:0000256" key="1">
    <source>
        <dbReference type="SAM" id="MobiDB-lite"/>
    </source>
</evidence>
<reference evidence="2" key="1">
    <citation type="journal article" date="2012" name="J. Bacteriol.">
        <title>Genome Sequence of Streptomyces auratus Strain AGR0001, a Phoslactomycin-Producing Actinomycete.</title>
        <authorList>
            <person name="Han X."/>
            <person name="Li M."/>
            <person name="Ding Z."/>
            <person name="Zhao J."/>
            <person name="Ji K."/>
            <person name="Wen M."/>
            <person name="Lu T."/>
        </authorList>
    </citation>
    <scope>NUCLEOTIDE SEQUENCE [LARGE SCALE GENOMIC DNA]</scope>
    <source>
        <strain evidence="2">AGR0001</strain>
    </source>
</reference>
<feature type="region of interest" description="Disordered" evidence="1">
    <location>
        <begin position="1"/>
        <end position="21"/>
    </location>
</feature>
<feature type="compositionally biased region" description="Basic and acidic residues" evidence="1">
    <location>
        <begin position="34"/>
        <end position="44"/>
    </location>
</feature>
<sequence>MGTASPAAAADEQKPIDNAKIYSSEQDVVARMEGTDGMKDKEGKPVPGYAPVADSESVMGYPKGVDRDKDNKVMPVYKDDVQAQYDAKQAVEDAKAAAKKYAEDTTNNPQPLRETAKLLADSTLTDPEVRGDTNDDALFGRGGPELGAEHAEMYCAGKHAPAPGGRVDQNAAKANPCVFVGKLDKKDGSKYPKVGGSSGMAGGGEKTYTVAGETTEEKSSTEGWAVGGKFTPKVALTPAGDKGGAGGELGAEASFTYSYSSTTTNKVSTKQQDETKVTFPSDKKGSLQGRRDGAYYVGYIVVRKTNALPEDNIGQEHLIAIPARVYVQSPQSSTSVTYFKYQE</sequence>
<dbReference type="PATRIC" id="fig|1160718.3.peg.4552"/>
<dbReference type="KEGG" id="sauh:SU9_008995"/>
<dbReference type="HOGENOM" id="CLU_844435_0_0_11"/>
<evidence type="ECO:0000313" key="2">
    <source>
        <dbReference type="EMBL" id="EJJ04691.1"/>
    </source>
</evidence>
<dbReference type="SUPFAM" id="SSF56973">
    <property type="entry name" value="Aerolisin/ETX pore-forming domain"/>
    <property type="match status" value="1"/>
</dbReference>
<dbReference type="OrthoDB" id="4314774at2"/>
<name>J1ZST5_9ACTN</name>
<feature type="region of interest" description="Disordered" evidence="1">
    <location>
        <begin position="34"/>
        <end position="72"/>
    </location>
</feature>
<dbReference type="EMBL" id="AJGV01000134">
    <property type="protein sequence ID" value="EJJ04691.1"/>
    <property type="molecule type" value="Genomic_DNA"/>
</dbReference>
<protein>
    <submittedName>
        <fullName evidence="2">Uncharacterized protein</fullName>
    </submittedName>
</protein>
<dbReference type="STRING" id="1160718.SU9_22505"/>
<reference evidence="3" key="2">
    <citation type="submission" date="2021-04" db="EMBL/GenBank/DDBJ databases">
        <authorList>
            <person name="Wen M.-L."/>
            <person name="Han X.-L."/>
            <person name="Xiong J."/>
        </authorList>
    </citation>
    <scope>NUCLEOTIDE SEQUENCE</scope>
    <source>
        <strain evidence="3">AGR0001</strain>
    </source>
</reference>
<evidence type="ECO:0000313" key="4">
    <source>
        <dbReference type="Proteomes" id="UP000009036"/>
    </source>
</evidence>
<dbReference type="RefSeq" id="WP_006606014.1">
    <property type="nucleotide sequence ID" value="NZ_CP072931.1"/>
</dbReference>